<dbReference type="InterPro" id="IPR002642">
    <property type="entry name" value="LysoPLipase_cat_dom"/>
</dbReference>
<feature type="compositionally biased region" description="Low complexity" evidence="11">
    <location>
        <begin position="676"/>
        <end position="700"/>
    </location>
</feature>
<keyword evidence="5 9" id="KW-0442">Lipid degradation</keyword>
<dbReference type="EC" id="3.1.1.5" evidence="2 10"/>
<evidence type="ECO:0000256" key="5">
    <source>
        <dbReference type="ARBA" id="ARBA00022963"/>
    </source>
</evidence>
<reference evidence="13" key="1">
    <citation type="submission" date="2022-03" db="EMBL/GenBank/DDBJ databases">
        <authorList>
            <person name="Legras J.-L."/>
            <person name="Devillers H."/>
            <person name="Grondin C."/>
        </authorList>
    </citation>
    <scope>NUCLEOTIDE SEQUENCE</scope>
    <source>
        <strain evidence="13">CLIB 1423</strain>
    </source>
</reference>
<dbReference type="Proteomes" id="UP000837801">
    <property type="component" value="Unassembled WGS sequence"/>
</dbReference>
<feature type="region of interest" description="Disordered" evidence="11">
    <location>
        <begin position="676"/>
        <end position="710"/>
    </location>
</feature>
<keyword evidence="14" id="KW-1185">Reference proteome</keyword>
<proteinExistence type="inferred from homology"/>
<dbReference type="GO" id="GO:0004622">
    <property type="term" value="F:phosphatidylcholine lysophospholipase activity"/>
    <property type="evidence" value="ECO:0007669"/>
    <property type="project" value="UniProtKB-EC"/>
</dbReference>
<dbReference type="GO" id="GO:0005576">
    <property type="term" value="C:extracellular region"/>
    <property type="evidence" value="ECO:0007669"/>
    <property type="project" value="TreeGrafter"/>
</dbReference>
<evidence type="ECO:0000256" key="11">
    <source>
        <dbReference type="SAM" id="MobiDB-lite"/>
    </source>
</evidence>
<comment type="similarity">
    <text evidence="1 10">Belongs to the lysophospholipase family.</text>
</comment>
<sequence>MHQKYILISLLAASASAIWPFDDDETSSSDSNSASATSSGSSSTTTDSGGIGSFFGFGDDSSSSSSGSGSSASATSSGSGSGSSSSTTESESSSSSTDSGGIGSYFGLGGSSSRNPYEPYETQCPDSQLIRLGNNISDQEAEYISNRQVNTNKNLIDFLSNTANLTDFDAESFVNNAPKNITIGLAFSGGGYRAMLNGAGQLLGLDGRYDEANSSGLGGILQSSTYLVGLSGGNWLVGSIVLNDFISVADIVDGSAGIWDLSDSIFNPGGINVLDTTEYYKDVYDSVSAKDDAGFDVSITDVWGRALSSQFFKDGNGGINITWSSIRNLSSFQSYEMPFPIVVSNGRTPGSTVINENSTVFETSPFELGSWDPSLRSFTNTEFMGSFVDNGTNSSQKCYANFDNAGYVMGTSSSLFNAVIYNLPSSDSLLSSAINSALTSVLNLVSSKEIDIATYYPNPFSETDYGDVKSISQNDTLYLCDGGEDGQNVPFYPLIQTPRGVDLIIAFDNSADTDSNWPNGTSIIDTYQRQYTDQGKGSPFPYVPAVDEMIKLTDKPVFFGCDAANMSDIIDYHGDKNLNVTDIPLIIQIFNKRESYDTNTSTYKMSYDSDEVLGIIQNGFEVSTLKNLTDDSDWAKCVGCAAIRRTQERLGETQSDECKSCFESYCWTGGSEKAASSQAPLSSSSTSASGSATAGATSSSTKKKGDGNRNSLSSRILTTATSILLMFIF</sequence>
<comment type="caution">
    <text evidence="13">The sequence shown here is derived from an EMBL/GenBank/DDBJ whole genome shotgun (WGS) entry which is preliminary data.</text>
</comment>
<dbReference type="InterPro" id="IPR016035">
    <property type="entry name" value="Acyl_Trfase/lysoPLipase"/>
</dbReference>
<dbReference type="GO" id="GO:0005783">
    <property type="term" value="C:endoplasmic reticulum"/>
    <property type="evidence" value="ECO:0007669"/>
    <property type="project" value="TreeGrafter"/>
</dbReference>
<organism evidence="13 14">
    <name type="scientific">[Candida] railenensis</name>
    <dbReference type="NCBI Taxonomy" id="45579"/>
    <lineage>
        <taxon>Eukaryota</taxon>
        <taxon>Fungi</taxon>
        <taxon>Dikarya</taxon>
        <taxon>Ascomycota</taxon>
        <taxon>Saccharomycotina</taxon>
        <taxon>Pichiomycetes</taxon>
        <taxon>Debaryomycetaceae</taxon>
        <taxon>Kurtzmaniella</taxon>
    </lineage>
</organism>
<feature type="compositionally biased region" description="Gly residues" evidence="11">
    <location>
        <begin position="100"/>
        <end position="110"/>
    </location>
</feature>
<evidence type="ECO:0000313" key="13">
    <source>
        <dbReference type="EMBL" id="CAH2350562.1"/>
    </source>
</evidence>
<comment type="function">
    <text evidence="8">Catalyzes the release of fatty acids from lysophospholipids. Phospholipase B may well contribute to pathogenicity by abetting the fungus in damaging and traversing host cell membranes, processes which likely increase the rapidity of disseminated infection.</text>
</comment>
<gene>
    <name evidence="13" type="ORF">CLIB1423_01S12904</name>
</gene>
<dbReference type="GO" id="GO:0005829">
    <property type="term" value="C:cytosol"/>
    <property type="evidence" value="ECO:0007669"/>
    <property type="project" value="TreeGrafter"/>
</dbReference>
<evidence type="ECO:0000256" key="9">
    <source>
        <dbReference type="PROSITE-ProRule" id="PRU00555"/>
    </source>
</evidence>
<protein>
    <recommendedName>
        <fullName evidence="2 10">Lysophospholipase</fullName>
        <ecNumber evidence="2 10">3.1.1.5</ecNumber>
    </recommendedName>
</protein>
<dbReference type="PANTHER" id="PTHR10728">
    <property type="entry name" value="CYTOSOLIC PHOSPHOLIPASE A2"/>
    <property type="match status" value="1"/>
</dbReference>
<accession>A0A9P0VWL0</accession>
<dbReference type="FunFam" id="3.40.1090.10:FF:000010">
    <property type="entry name" value="Lysophospholipase"/>
    <property type="match status" value="1"/>
</dbReference>
<dbReference type="PANTHER" id="PTHR10728:SF33">
    <property type="entry name" value="LYSOPHOSPHOLIPASE 1-RELATED"/>
    <property type="match status" value="1"/>
</dbReference>
<dbReference type="PROSITE" id="PS51210">
    <property type="entry name" value="PLA2C"/>
    <property type="match status" value="1"/>
</dbReference>
<keyword evidence="7" id="KW-0325">Glycoprotein</keyword>
<comment type="catalytic activity">
    <reaction evidence="10">
        <text>a 1-acyl-sn-glycero-3-phosphocholine + H2O = sn-glycerol 3-phosphocholine + a fatty acid + H(+)</text>
        <dbReference type="Rhea" id="RHEA:15177"/>
        <dbReference type="ChEBI" id="CHEBI:15377"/>
        <dbReference type="ChEBI" id="CHEBI:15378"/>
        <dbReference type="ChEBI" id="CHEBI:16870"/>
        <dbReference type="ChEBI" id="CHEBI:28868"/>
        <dbReference type="ChEBI" id="CHEBI:58168"/>
        <dbReference type="EC" id="3.1.1.5"/>
    </reaction>
</comment>
<evidence type="ECO:0000256" key="10">
    <source>
        <dbReference type="RuleBase" id="RU362103"/>
    </source>
</evidence>
<feature type="chain" id="PRO_5040545131" description="Lysophospholipase" evidence="10">
    <location>
        <begin position="18"/>
        <end position="729"/>
    </location>
</feature>
<evidence type="ECO:0000256" key="8">
    <source>
        <dbReference type="ARBA" id="ARBA00059407"/>
    </source>
</evidence>
<dbReference type="Pfam" id="PF01735">
    <property type="entry name" value="PLA2_B"/>
    <property type="match status" value="1"/>
</dbReference>
<evidence type="ECO:0000256" key="1">
    <source>
        <dbReference type="ARBA" id="ARBA00008780"/>
    </source>
</evidence>
<feature type="compositionally biased region" description="Low complexity" evidence="11">
    <location>
        <begin position="56"/>
        <end position="99"/>
    </location>
</feature>
<evidence type="ECO:0000256" key="2">
    <source>
        <dbReference type="ARBA" id="ARBA00013274"/>
    </source>
</evidence>
<name>A0A9P0VWL0_9ASCO</name>
<dbReference type="GO" id="GO:0004623">
    <property type="term" value="F:phospholipase A2 activity"/>
    <property type="evidence" value="ECO:0007669"/>
    <property type="project" value="TreeGrafter"/>
</dbReference>
<evidence type="ECO:0000256" key="7">
    <source>
        <dbReference type="ARBA" id="ARBA00023180"/>
    </source>
</evidence>
<dbReference type="Gene3D" id="3.40.1090.10">
    <property type="entry name" value="Cytosolic phospholipase A2 catalytic domain"/>
    <property type="match status" value="1"/>
</dbReference>
<keyword evidence="6 9" id="KW-0443">Lipid metabolism</keyword>
<dbReference type="GO" id="GO:0046475">
    <property type="term" value="P:glycerophospholipid catabolic process"/>
    <property type="evidence" value="ECO:0007669"/>
    <property type="project" value="TreeGrafter"/>
</dbReference>
<feature type="domain" description="PLA2c" evidence="12">
    <location>
        <begin position="123"/>
        <end position="672"/>
    </location>
</feature>
<dbReference type="AlphaFoldDB" id="A0A9P0VWL0"/>
<dbReference type="EMBL" id="CAKXYY010000001">
    <property type="protein sequence ID" value="CAH2350562.1"/>
    <property type="molecule type" value="Genomic_DNA"/>
</dbReference>
<evidence type="ECO:0000259" key="12">
    <source>
        <dbReference type="PROSITE" id="PS51210"/>
    </source>
</evidence>
<evidence type="ECO:0000256" key="3">
    <source>
        <dbReference type="ARBA" id="ARBA00022729"/>
    </source>
</evidence>
<evidence type="ECO:0000313" key="14">
    <source>
        <dbReference type="Proteomes" id="UP000837801"/>
    </source>
</evidence>
<evidence type="ECO:0000256" key="4">
    <source>
        <dbReference type="ARBA" id="ARBA00022801"/>
    </source>
</evidence>
<dbReference type="SMART" id="SM00022">
    <property type="entry name" value="PLAc"/>
    <property type="match status" value="1"/>
</dbReference>
<feature type="region of interest" description="Disordered" evidence="11">
    <location>
        <begin position="22"/>
        <end position="123"/>
    </location>
</feature>
<dbReference type="OrthoDB" id="4084751at2759"/>
<dbReference type="GO" id="GO:0005886">
    <property type="term" value="C:plasma membrane"/>
    <property type="evidence" value="ECO:0007669"/>
    <property type="project" value="TreeGrafter"/>
</dbReference>
<feature type="compositionally biased region" description="Low complexity" evidence="11">
    <location>
        <begin position="28"/>
        <end position="48"/>
    </location>
</feature>
<keyword evidence="3 10" id="KW-0732">Signal</keyword>
<evidence type="ECO:0000256" key="6">
    <source>
        <dbReference type="ARBA" id="ARBA00023098"/>
    </source>
</evidence>
<keyword evidence="4 9" id="KW-0378">Hydrolase</keyword>
<dbReference type="SUPFAM" id="SSF52151">
    <property type="entry name" value="FabD/lysophospholipase-like"/>
    <property type="match status" value="1"/>
</dbReference>
<feature type="signal peptide" evidence="10">
    <location>
        <begin position="1"/>
        <end position="17"/>
    </location>
</feature>